<comment type="caution">
    <text evidence="2">The sequence shown here is derived from an EMBL/GenBank/DDBJ whole genome shotgun (WGS) entry which is preliminary data.</text>
</comment>
<evidence type="ECO:0000256" key="1">
    <source>
        <dbReference type="SAM" id="MobiDB-lite"/>
    </source>
</evidence>
<feature type="non-terminal residue" evidence="2">
    <location>
        <position position="24"/>
    </location>
</feature>
<reference evidence="2 3" key="1">
    <citation type="journal article" date="2014" name="Am. J. Bot.">
        <title>Genome assembly and annotation for red clover (Trifolium pratense; Fabaceae).</title>
        <authorList>
            <person name="Istvanek J."/>
            <person name="Jaros M."/>
            <person name="Krenek A."/>
            <person name="Repkova J."/>
        </authorList>
    </citation>
    <scope>NUCLEOTIDE SEQUENCE [LARGE SCALE GENOMIC DNA]</scope>
    <source>
        <strain evidence="3">cv. Tatra</strain>
        <tissue evidence="2">Young leaves</tissue>
    </source>
</reference>
<sequence>MGPPVRGRGGSGGGFRGGRGGDRG</sequence>
<feature type="compositionally biased region" description="Gly residues" evidence="1">
    <location>
        <begin position="7"/>
        <end position="18"/>
    </location>
</feature>
<name>A0A2K3KQU7_TRIPR</name>
<gene>
    <name evidence="2" type="ORF">L195_g056290</name>
</gene>
<accession>A0A2K3KQU7</accession>
<evidence type="ECO:0000313" key="2">
    <source>
        <dbReference type="EMBL" id="PNX68660.1"/>
    </source>
</evidence>
<dbReference type="EMBL" id="ASHM01106086">
    <property type="protein sequence ID" value="PNX68660.1"/>
    <property type="molecule type" value="Genomic_DNA"/>
</dbReference>
<feature type="region of interest" description="Disordered" evidence="1">
    <location>
        <begin position="1"/>
        <end position="24"/>
    </location>
</feature>
<organism evidence="2 3">
    <name type="scientific">Trifolium pratense</name>
    <name type="common">Red clover</name>
    <dbReference type="NCBI Taxonomy" id="57577"/>
    <lineage>
        <taxon>Eukaryota</taxon>
        <taxon>Viridiplantae</taxon>
        <taxon>Streptophyta</taxon>
        <taxon>Embryophyta</taxon>
        <taxon>Tracheophyta</taxon>
        <taxon>Spermatophyta</taxon>
        <taxon>Magnoliopsida</taxon>
        <taxon>eudicotyledons</taxon>
        <taxon>Gunneridae</taxon>
        <taxon>Pentapetalae</taxon>
        <taxon>rosids</taxon>
        <taxon>fabids</taxon>
        <taxon>Fabales</taxon>
        <taxon>Fabaceae</taxon>
        <taxon>Papilionoideae</taxon>
        <taxon>50 kb inversion clade</taxon>
        <taxon>NPAAA clade</taxon>
        <taxon>Hologalegina</taxon>
        <taxon>IRL clade</taxon>
        <taxon>Trifolieae</taxon>
        <taxon>Trifolium</taxon>
    </lineage>
</organism>
<reference evidence="2 3" key="2">
    <citation type="journal article" date="2017" name="Front. Plant Sci.">
        <title>Gene Classification and Mining of Molecular Markers Useful in Red Clover (Trifolium pratense) Breeding.</title>
        <authorList>
            <person name="Istvanek J."/>
            <person name="Dluhosova J."/>
            <person name="Dluhos P."/>
            <person name="Patkova L."/>
            <person name="Nedelnik J."/>
            <person name="Repkova J."/>
        </authorList>
    </citation>
    <scope>NUCLEOTIDE SEQUENCE [LARGE SCALE GENOMIC DNA]</scope>
    <source>
        <strain evidence="3">cv. Tatra</strain>
        <tissue evidence="2">Young leaves</tissue>
    </source>
</reference>
<protein>
    <submittedName>
        <fullName evidence="2">Uncharacterized protein</fullName>
    </submittedName>
</protein>
<dbReference type="Proteomes" id="UP000236291">
    <property type="component" value="Unassembled WGS sequence"/>
</dbReference>
<proteinExistence type="predicted"/>
<dbReference type="AlphaFoldDB" id="A0A2K3KQU7"/>
<evidence type="ECO:0000313" key="3">
    <source>
        <dbReference type="Proteomes" id="UP000236291"/>
    </source>
</evidence>